<evidence type="ECO:0000313" key="10">
    <source>
        <dbReference type="Proteomes" id="UP000658720"/>
    </source>
</evidence>
<reference evidence="9 10" key="1">
    <citation type="submission" date="2020-10" db="EMBL/GenBank/DDBJ databases">
        <authorList>
            <person name="Castelo-Branco R."/>
            <person name="Eusebio N."/>
            <person name="Adriana R."/>
            <person name="Vieira A."/>
            <person name="Brugerolle De Fraissinette N."/>
            <person name="Rezende De Castro R."/>
            <person name="Schneider M.P."/>
            <person name="Vasconcelos V."/>
            <person name="Leao P.N."/>
        </authorList>
    </citation>
    <scope>NUCLEOTIDE SEQUENCE [LARGE SCALE GENOMIC DNA]</scope>
    <source>
        <strain evidence="9 10">LEGE 00031</strain>
    </source>
</reference>
<evidence type="ECO:0000256" key="5">
    <source>
        <dbReference type="ARBA" id="ARBA00022989"/>
    </source>
</evidence>
<accession>A0ABR9VU50</accession>
<evidence type="ECO:0000256" key="7">
    <source>
        <dbReference type="SAM" id="Phobius"/>
    </source>
</evidence>
<keyword evidence="4 7" id="KW-0812">Transmembrane</keyword>
<comment type="similarity">
    <text evidence="2">Belongs to the DedA family.</text>
</comment>
<evidence type="ECO:0000313" key="9">
    <source>
        <dbReference type="EMBL" id="MBE9254869.1"/>
    </source>
</evidence>
<keyword evidence="5 7" id="KW-1133">Transmembrane helix</keyword>
<dbReference type="PANTHER" id="PTHR42709:SF6">
    <property type="entry name" value="UNDECAPRENYL PHOSPHATE TRANSPORTER A"/>
    <property type="match status" value="1"/>
</dbReference>
<dbReference type="InterPro" id="IPR051311">
    <property type="entry name" value="DedA_domain"/>
</dbReference>
<sequence length="218" mass="23762">MGWEFFSLETLQELARQYGYGAVFFGIALENAGIPIPGETITLLGGFLAGSGDLSYGGVLIAAIAGAVLGDSCGYWVGRWGGWPLLTRAAKLFNIPQEKLDQARHKFSQNGAAAVFLGRFVTLLRIFAGPMAGIVRMPYGKFLLYNIGGASVWATITVSLAYFLGRVVTIEQIIAWTTQFSWFALAAVVGMVGIYFIFHFLQKRFDQTIESAIGDRPQ</sequence>
<keyword evidence="3" id="KW-1003">Cell membrane</keyword>
<feature type="transmembrane region" description="Helical" evidence="7">
    <location>
        <begin position="112"/>
        <end position="135"/>
    </location>
</feature>
<feature type="domain" description="VTT" evidence="8">
    <location>
        <begin position="36"/>
        <end position="162"/>
    </location>
</feature>
<keyword evidence="10" id="KW-1185">Reference proteome</keyword>
<evidence type="ECO:0000256" key="1">
    <source>
        <dbReference type="ARBA" id="ARBA00004651"/>
    </source>
</evidence>
<dbReference type="Pfam" id="PF09335">
    <property type="entry name" value="VTT_dom"/>
    <property type="match status" value="1"/>
</dbReference>
<feature type="transmembrane region" description="Helical" evidence="7">
    <location>
        <begin position="54"/>
        <end position="77"/>
    </location>
</feature>
<dbReference type="PANTHER" id="PTHR42709">
    <property type="entry name" value="ALKALINE PHOSPHATASE LIKE PROTEIN"/>
    <property type="match status" value="1"/>
</dbReference>
<dbReference type="EMBL" id="JADEVV010000041">
    <property type="protein sequence ID" value="MBE9254869.1"/>
    <property type="molecule type" value="Genomic_DNA"/>
</dbReference>
<name>A0ABR9VU50_9SYNC</name>
<comment type="subcellular location">
    <subcellularLocation>
        <location evidence="1">Cell membrane</location>
        <topology evidence="1">Multi-pass membrane protein</topology>
    </subcellularLocation>
</comment>
<feature type="transmembrane region" description="Helical" evidence="7">
    <location>
        <begin position="180"/>
        <end position="201"/>
    </location>
</feature>
<comment type="caution">
    <text evidence="9">The sequence shown here is derived from an EMBL/GenBank/DDBJ whole genome shotgun (WGS) entry which is preliminary data.</text>
</comment>
<evidence type="ECO:0000256" key="6">
    <source>
        <dbReference type="ARBA" id="ARBA00023136"/>
    </source>
</evidence>
<evidence type="ECO:0000256" key="2">
    <source>
        <dbReference type="ARBA" id="ARBA00010792"/>
    </source>
</evidence>
<protein>
    <submittedName>
        <fullName evidence="9">DedA family protein</fullName>
    </submittedName>
</protein>
<proteinExistence type="inferred from homology"/>
<evidence type="ECO:0000259" key="8">
    <source>
        <dbReference type="Pfam" id="PF09335"/>
    </source>
</evidence>
<organism evidence="9 10">
    <name type="scientific">Synechocystis salina LEGE 00031</name>
    <dbReference type="NCBI Taxonomy" id="1828736"/>
    <lineage>
        <taxon>Bacteria</taxon>
        <taxon>Bacillati</taxon>
        <taxon>Cyanobacteriota</taxon>
        <taxon>Cyanophyceae</taxon>
        <taxon>Synechococcales</taxon>
        <taxon>Merismopediaceae</taxon>
        <taxon>Synechocystis</taxon>
    </lineage>
</organism>
<dbReference type="InterPro" id="IPR032816">
    <property type="entry name" value="VTT_dom"/>
</dbReference>
<feature type="transmembrane region" description="Helical" evidence="7">
    <location>
        <begin position="142"/>
        <end position="165"/>
    </location>
</feature>
<evidence type="ECO:0000256" key="3">
    <source>
        <dbReference type="ARBA" id="ARBA00022475"/>
    </source>
</evidence>
<gene>
    <name evidence="9" type="ORF">IQ217_13680</name>
</gene>
<dbReference type="Proteomes" id="UP000658720">
    <property type="component" value="Unassembled WGS sequence"/>
</dbReference>
<dbReference type="RefSeq" id="WP_190598269.1">
    <property type="nucleotide sequence ID" value="NZ_JADEVV010000041.1"/>
</dbReference>
<keyword evidence="6 7" id="KW-0472">Membrane</keyword>
<evidence type="ECO:0000256" key="4">
    <source>
        <dbReference type="ARBA" id="ARBA00022692"/>
    </source>
</evidence>